<dbReference type="KEGG" id="vg:65108508"/>
<dbReference type="Pfam" id="PF23793">
    <property type="entry name" value="LysC"/>
    <property type="match status" value="1"/>
</dbReference>
<dbReference type="EMBL" id="LC528882">
    <property type="protein sequence ID" value="BCB23203.1"/>
    <property type="molecule type" value="Genomic_DNA"/>
</dbReference>
<dbReference type="NCBIfam" id="NF038368">
    <property type="entry name" value="P2_Rz1"/>
    <property type="match status" value="1"/>
</dbReference>
<evidence type="ECO:0000313" key="1">
    <source>
        <dbReference type="EMBL" id="BCB23203.1"/>
    </source>
</evidence>
<keyword evidence="2" id="KW-1185">Reference proteome</keyword>
<sequence>MKTKRCAHGLMALCLTMLCACTAAPRSPEPTNTLQCAPVARCTLPAMAPRTNDELRRALDITEAAWGECAARVDLVVDCQSKALSLPGPDHE</sequence>
<proteinExistence type="predicted"/>
<dbReference type="RefSeq" id="YP_010091021.1">
    <property type="nucleotide sequence ID" value="NC_055722.1"/>
</dbReference>
<dbReference type="InterPro" id="IPR058979">
    <property type="entry name" value="LysC-like"/>
</dbReference>
<evidence type="ECO:0000313" key="2">
    <source>
        <dbReference type="Proteomes" id="UP000516002"/>
    </source>
</evidence>
<dbReference type="GeneID" id="65108508"/>
<name>A0A7G1GM83_9CAUD</name>
<dbReference type="Proteomes" id="UP000516002">
    <property type="component" value="Segment"/>
</dbReference>
<accession>A0A7G1GM83</accession>
<organism evidence="1 2">
    <name type="scientific">Burkholderia phage FLC5</name>
    <dbReference type="NCBI Taxonomy" id="2716322"/>
    <lineage>
        <taxon>Viruses</taxon>
        <taxon>Duplodnaviria</taxon>
        <taxon>Heunggongvirae</taxon>
        <taxon>Uroviricota</taxon>
        <taxon>Caudoviricetes</taxon>
        <taxon>Peduoviridae</taxon>
        <taxon>Kisquattuordecimvirus</taxon>
        <taxon>Kisquattuordecimvirus FLC5</taxon>
    </lineage>
</organism>
<gene>
    <name evidence="1" type="primary">ORF31</name>
</gene>
<reference evidence="1 2" key="1">
    <citation type="submission" date="2020-02" db="EMBL/GenBank/DDBJ databases">
        <title>Complete genomic sequence of a novel lytic phytopathogenic Burkholderia phage isolated from fallen leaf compost.</title>
        <authorList>
            <person name="Sasaki R."/>
            <person name="Miyashita S."/>
            <person name="Ando S."/>
            <person name="Ito K."/>
            <person name="Tada C."/>
            <person name="Fukuhara T."/>
            <person name="Kormelink R."/>
            <person name="Takahashi H."/>
        </authorList>
    </citation>
    <scope>NUCLEOTIDE SEQUENCE [LARGE SCALE GENOMIC DNA]</scope>
    <source>
        <strain evidence="1 2">FLC5</strain>
    </source>
</reference>
<dbReference type="InterPro" id="IPR047737">
    <property type="entry name" value="LysC"/>
</dbReference>
<dbReference type="PROSITE" id="PS51257">
    <property type="entry name" value="PROKAR_LIPOPROTEIN"/>
    <property type="match status" value="1"/>
</dbReference>
<protein>
    <submittedName>
        <fullName evidence="1">Rz1 (LysC)</fullName>
    </submittedName>
</protein>